<accession>A0A4V6DA44</accession>
<sequence length="105" mass="12402">MPGLDLNQPNDWDEIEEFERGILDLNYDFVWDPSNEGTPNYIKRRRHYPPDIKRFIYAMCLERSAPGMMKEEVTKFFTADMGVSWRVVQRAWRDGQTDSIIPSVT</sequence>
<evidence type="ECO:0000313" key="2">
    <source>
        <dbReference type="Proteomes" id="UP000298652"/>
    </source>
</evidence>
<organism evidence="1 2">
    <name type="scientific">Setaria viridis</name>
    <name type="common">Green bristlegrass</name>
    <name type="synonym">Setaria italica subsp. viridis</name>
    <dbReference type="NCBI Taxonomy" id="4556"/>
    <lineage>
        <taxon>Eukaryota</taxon>
        <taxon>Viridiplantae</taxon>
        <taxon>Streptophyta</taxon>
        <taxon>Embryophyta</taxon>
        <taxon>Tracheophyta</taxon>
        <taxon>Spermatophyta</taxon>
        <taxon>Magnoliopsida</taxon>
        <taxon>Liliopsida</taxon>
        <taxon>Poales</taxon>
        <taxon>Poaceae</taxon>
        <taxon>PACMAD clade</taxon>
        <taxon>Panicoideae</taxon>
        <taxon>Panicodae</taxon>
        <taxon>Paniceae</taxon>
        <taxon>Cenchrinae</taxon>
        <taxon>Setaria</taxon>
    </lineage>
</organism>
<dbReference type="AlphaFoldDB" id="A0A4V6DA44"/>
<proteinExistence type="predicted"/>
<gene>
    <name evidence="1" type="ORF">SEVIR_3G333600v2</name>
</gene>
<reference evidence="1" key="1">
    <citation type="submission" date="2019-03" db="EMBL/GenBank/DDBJ databases">
        <title>WGS assembly of Setaria viridis.</title>
        <authorList>
            <person name="Huang P."/>
            <person name="Jenkins J."/>
            <person name="Grimwood J."/>
            <person name="Barry K."/>
            <person name="Healey A."/>
            <person name="Mamidi S."/>
            <person name="Sreedasyam A."/>
            <person name="Shu S."/>
            <person name="Feldman M."/>
            <person name="Wu J."/>
            <person name="Yu Y."/>
            <person name="Chen C."/>
            <person name="Johnson J."/>
            <person name="Rokhsar D."/>
            <person name="Baxter I."/>
            <person name="Schmutz J."/>
            <person name="Brutnell T."/>
            <person name="Kellogg E."/>
        </authorList>
    </citation>
    <scope>NUCLEOTIDE SEQUENCE [LARGE SCALE GENOMIC DNA]</scope>
</reference>
<dbReference type="EMBL" id="CM016554">
    <property type="protein sequence ID" value="TKW28526.1"/>
    <property type="molecule type" value="Genomic_DNA"/>
</dbReference>
<name>A0A4V6DA44_SETVI</name>
<keyword evidence="2" id="KW-1185">Reference proteome</keyword>
<dbReference type="Proteomes" id="UP000298652">
    <property type="component" value="Chromosome 3"/>
</dbReference>
<dbReference type="Gramene" id="TKW28526">
    <property type="protein sequence ID" value="TKW28526"/>
    <property type="gene ID" value="SEVIR_3G333600v2"/>
</dbReference>
<evidence type="ECO:0000313" key="1">
    <source>
        <dbReference type="EMBL" id="TKW28526.1"/>
    </source>
</evidence>
<protein>
    <submittedName>
        <fullName evidence="1">Uncharacterized protein</fullName>
    </submittedName>
</protein>